<dbReference type="PATRIC" id="fig|1204725.3.peg.520"/>
<dbReference type="AlphaFoldDB" id="K2R7D9"/>
<sequence>MDEHVIEALGKTRVKIKDGKVVEVGEPKIEYCPIFDKYRGIKKLTAKDVRENIEFRINDFGFCTGERTLRMQDFLSFGVSETLNTAVEAGKIDAVVTVCEGCGTVILTEPELIQGIGGRVSGLVSTTPIGDVVKLLGVENILDPETAEINQIKGVKKAIKMGFKKIAVTLVSAADAKSIRELEEQNPNIEIYIFVAHVTQISEEDAESLFKYADVITGCASKCIREIGEDQAYFRAGESIPIYGVTEDGEKFLKMRIKKIGGLKDKKDPKIPKPLL</sequence>
<evidence type="ECO:0000313" key="1">
    <source>
        <dbReference type="EMBL" id="EKF87132.1"/>
    </source>
</evidence>
<dbReference type="Pfam" id="PF09872">
    <property type="entry name" value="DUF2099"/>
    <property type="match status" value="1"/>
</dbReference>
<evidence type="ECO:0000313" key="2">
    <source>
        <dbReference type="Proteomes" id="UP000007360"/>
    </source>
</evidence>
<organism evidence="1 2">
    <name type="scientific">Methanobacterium formicicum (strain DSM 3637 / PP1)</name>
    <dbReference type="NCBI Taxonomy" id="1204725"/>
    <lineage>
        <taxon>Archaea</taxon>
        <taxon>Methanobacteriati</taxon>
        <taxon>Methanobacteriota</taxon>
        <taxon>Methanomada group</taxon>
        <taxon>Methanobacteria</taxon>
        <taxon>Methanobacteriales</taxon>
        <taxon>Methanobacteriaceae</taxon>
        <taxon>Methanobacterium</taxon>
    </lineage>
</organism>
<dbReference type="RefSeq" id="WP_004029714.1">
    <property type="nucleotide sequence ID" value="NZ_AMPO01000001.1"/>
</dbReference>
<dbReference type="EMBL" id="AMPO01000001">
    <property type="protein sequence ID" value="EKF87132.1"/>
    <property type="molecule type" value="Genomic_DNA"/>
</dbReference>
<name>K2R7D9_METFP</name>
<dbReference type="NCBIfam" id="TIGR03275">
    <property type="entry name" value="methan_mark_8"/>
    <property type="match status" value="1"/>
</dbReference>
<accession>K2R7D9</accession>
<dbReference type="OrthoDB" id="358516at2157"/>
<gene>
    <name evidence="1" type="ORF">A994_02570</name>
</gene>
<reference evidence="1 2" key="1">
    <citation type="journal article" date="2012" name="J. Bacteriol.">
        <title>Draft genome sequence of Methanobacterium formicicum DSM 3637, an archaebacterium isolated from the methane producer amoeba Pelomyxa palustris.</title>
        <authorList>
            <person name="Gutierrez G."/>
        </authorList>
    </citation>
    <scope>NUCLEOTIDE SEQUENCE [LARGE SCALE GENOMIC DNA]</scope>
    <source>
        <strain evidence="2">DSM 3637 / PP1</strain>
    </source>
</reference>
<dbReference type="Proteomes" id="UP000007360">
    <property type="component" value="Unassembled WGS sequence"/>
</dbReference>
<protein>
    <submittedName>
        <fullName evidence="1">Methanogenesis marker protein 8</fullName>
    </submittedName>
</protein>
<comment type="caution">
    <text evidence="1">The sequence shown here is derived from an EMBL/GenBank/DDBJ whole genome shotgun (WGS) entry which is preliminary data.</text>
</comment>
<dbReference type="InterPro" id="IPR009181">
    <property type="entry name" value="Methan_mark_8"/>
</dbReference>
<proteinExistence type="predicted"/>
<dbReference type="PIRSF" id="PIRSF004929">
    <property type="entry name" value="UCP004929"/>
    <property type="match status" value="1"/>
</dbReference>
<keyword evidence="2" id="KW-1185">Reference proteome</keyword>